<dbReference type="InterPro" id="IPR018823">
    <property type="entry name" value="ArAE_2_N"/>
</dbReference>
<proteinExistence type="predicted"/>
<comment type="subcellular location">
    <subcellularLocation>
        <location evidence="1">Membrane</location>
        <topology evidence="1">Multi-pass membrane protein</topology>
    </subcellularLocation>
</comment>
<feature type="transmembrane region" description="Helical" evidence="6">
    <location>
        <begin position="108"/>
        <end position="125"/>
    </location>
</feature>
<feature type="transmembrane region" description="Helical" evidence="6">
    <location>
        <begin position="697"/>
        <end position="721"/>
    </location>
</feature>
<evidence type="ECO:0000256" key="2">
    <source>
        <dbReference type="ARBA" id="ARBA00022692"/>
    </source>
</evidence>
<evidence type="ECO:0000256" key="4">
    <source>
        <dbReference type="ARBA" id="ARBA00023136"/>
    </source>
</evidence>
<protein>
    <recommendedName>
        <fullName evidence="12">ER transporter 6TM N-terminal domain-containing protein</fullName>
    </recommendedName>
</protein>
<evidence type="ECO:0000259" key="7">
    <source>
        <dbReference type="Pfam" id="PF10334"/>
    </source>
</evidence>
<dbReference type="GO" id="GO:0016020">
    <property type="term" value="C:membrane"/>
    <property type="evidence" value="ECO:0007669"/>
    <property type="project" value="UniProtKB-SubCell"/>
</dbReference>
<accession>A0A9P5CTQ3</accession>
<feature type="transmembrane region" description="Helical" evidence="6">
    <location>
        <begin position="137"/>
        <end position="158"/>
    </location>
</feature>
<dbReference type="Proteomes" id="UP000803844">
    <property type="component" value="Unassembled WGS sequence"/>
</dbReference>
<dbReference type="GeneID" id="63833487"/>
<evidence type="ECO:0000313" key="10">
    <source>
        <dbReference type="EMBL" id="KAF3770583.1"/>
    </source>
</evidence>
<feature type="region of interest" description="Disordered" evidence="5">
    <location>
        <begin position="457"/>
        <end position="480"/>
    </location>
</feature>
<dbReference type="EMBL" id="MU032344">
    <property type="protein sequence ID" value="KAF3770583.1"/>
    <property type="molecule type" value="Genomic_DNA"/>
</dbReference>
<dbReference type="PANTHER" id="PTHR37994:SF4">
    <property type="entry name" value="ER TRANSPORTER 6TM N-TERMINAL DOMAIN-CONTAINING PROTEIN-RELATED"/>
    <property type="match status" value="1"/>
</dbReference>
<feature type="compositionally biased region" description="Low complexity" evidence="5">
    <location>
        <begin position="1008"/>
        <end position="1020"/>
    </location>
</feature>
<feature type="domain" description="DUF2421" evidence="7">
    <location>
        <begin position="813"/>
        <end position="1096"/>
    </location>
</feature>
<evidence type="ECO:0000256" key="1">
    <source>
        <dbReference type="ARBA" id="ARBA00004141"/>
    </source>
</evidence>
<dbReference type="PANTHER" id="PTHR37994">
    <property type="entry name" value="ARAE_2_N DOMAIN-CONTAINING PROTEIN-RELATED"/>
    <property type="match status" value="1"/>
</dbReference>
<sequence length="1152" mass="127375">MAAHPAPAPANGDAQSRHSSSQEDLDTLSSSSSDAPGLTTPAATFVLDDRTENNDDAAAAKSAAGPSFFRRAVQRLGLNSVLLMSMFKGSMAPVICIAIYQAAAVRQLLTTLGYLSAVISVLSLAPLPRGKFLQNMVLNLLSMSAGAGMGILVTWSSVQARLHTSNLLELEQYIETYGRAPYNASQSAVCGVWLFFNIWAVNIFRAKFPAFNLPVIIYSIFINISSTFGPQFPTVKTAESFIRELLIAMLIGLGVGAGCSLFVFPISTRQIVVKQMGGVLGLFKKAITLEKEYLQGLEKADMFTIEVTETSTGQPSDDKKAGKKDAGPPLTGEQKTAMALRGVLTASRELMGKIYADLKFAKRDVAIGYLTPKDFGHLYDLMRGFMIPMTGIGGVSDEAQYIGGFIRDAVDKEDSQRIWNDIMQQLHEPFEILSEALLAGIDHAAILMRILPPSKEQKKASDKKKSRADTGAEADVEESGADLRPGEVGYSKVVQEKMDLFNSRRGEILRVWAKDKGLTQQLERRQNDQIQLFVVLYLEKLMQATGEAVMDFVSFAEEKHRDGSITKKHLIAPSLHHLRKWALSIFQEDDSSGEDSPDILERGGNVVFVGEAWLHKKDPEHLPPTNALEKIGNSLRNFSNFFGSAESIFGLRVAIATMTVGIAAFLESSQAFFIEQRVVWALIIIAIGMTQTSGQSIFGFFCRVAGTAVAMVNCYIIWYIVDTRLPGVLVFLWLFTFVEYYFFFKYPRFIPMVMICIVTQYLIIGYELQTQALGIAASTASGQRYYPLYELAPYRLATVAGGALVAFFWTVFPRPLTDRTWLRKDLSATLYLLANYYSVIYTTMRSALTEDIGSTEIPGSAAHSLFKVRRKLYGKLLLLIPSIQAHTNFQKFEPSLGGKFPAEQYQDMIHRCTRMMNYFTLMSYILTYAPKESVEESDRAWRRVLGEVLDEVTPLHVQMLSTLTLLSNALMSGQSLPPLMALPKPYEMTRRLLSFTPIQSDETEAHNAPASPSSPASAPSFGLRRSESRGMASNSGGDNSNQQQLDEIYEPEAWNLLDARNMEQKGYTEFAVFQVASTLVLSELHGLLRTIQELVGTVDFSFRVEPKNTSQSSLESVLRLGTWTSRATMAEAQRSKTGNDAGNGVQGKGKQE</sequence>
<keyword evidence="3 6" id="KW-1133">Transmembrane helix</keyword>
<feature type="transmembrane region" description="Helical" evidence="6">
    <location>
        <begin position="211"/>
        <end position="233"/>
    </location>
</feature>
<evidence type="ECO:0000259" key="8">
    <source>
        <dbReference type="Pfam" id="PF10337"/>
    </source>
</evidence>
<dbReference type="InterPro" id="IPR018820">
    <property type="entry name" value="BRE4-related_DUF2421"/>
</dbReference>
<evidence type="ECO:0000259" key="9">
    <source>
        <dbReference type="Pfam" id="PF13515"/>
    </source>
</evidence>
<dbReference type="AlphaFoldDB" id="A0A9P5CTQ3"/>
<evidence type="ECO:0000256" key="6">
    <source>
        <dbReference type="SAM" id="Phobius"/>
    </source>
</evidence>
<comment type="caution">
    <text evidence="10">The sequence shown here is derived from an EMBL/GenBank/DDBJ whole genome shotgun (WGS) entry which is preliminary data.</text>
</comment>
<feature type="region of interest" description="Disordered" evidence="5">
    <location>
        <begin position="1002"/>
        <end position="1043"/>
    </location>
</feature>
<feature type="region of interest" description="Disordered" evidence="5">
    <location>
        <begin position="1"/>
        <end position="39"/>
    </location>
</feature>
<feature type="transmembrane region" description="Helical" evidence="6">
    <location>
        <begin position="749"/>
        <end position="766"/>
    </location>
</feature>
<evidence type="ECO:0000256" key="3">
    <source>
        <dbReference type="ARBA" id="ARBA00022989"/>
    </source>
</evidence>
<feature type="compositionally biased region" description="Polar residues" evidence="5">
    <location>
        <begin position="1031"/>
        <end position="1043"/>
    </location>
</feature>
<feature type="region of interest" description="Disordered" evidence="5">
    <location>
        <begin position="1129"/>
        <end position="1152"/>
    </location>
</feature>
<reference evidence="10" key="1">
    <citation type="journal article" date="2020" name="Phytopathology">
        <title>Genome sequence of the chestnut blight fungus Cryphonectria parasitica EP155: A fundamental resource for an archetypical invasive plant pathogen.</title>
        <authorList>
            <person name="Crouch J.A."/>
            <person name="Dawe A."/>
            <person name="Aerts A."/>
            <person name="Barry K."/>
            <person name="Churchill A.C.L."/>
            <person name="Grimwood J."/>
            <person name="Hillman B."/>
            <person name="Milgroom M.G."/>
            <person name="Pangilinan J."/>
            <person name="Smith M."/>
            <person name="Salamov A."/>
            <person name="Schmutz J."/>
            <person name="Yadav J."/>
            <person name="Grigoriev I.V."/>
            <person name="Nuss D."/>
        </authorList>
    </citation>
    <scope>NUCLEOTIDE SEQUENCE</scope>
    <source>
        <strain evidence="10">EP155</strain>
    </source>
</reference>
<keyword evidence="2 6" id="KW-0812">Transmembrane</keyword>
<feature type="transmembrane region" description="Helical" evidence="6">
    <location>
        <begin position="184"/>
        <end position="204"/>
    </location>
</feature>
<feature type="transmembrane region" description="Helical" evidence="6">
    <location>
        <begin position="245"/>
        <end position="266"/>
    </location>
</feature>
<evidence type="ECO:0000256" key="5">
    <source>
        <dbReference type="SAM" id="MobiDB-lite"/>
    </source>
</evidence>
<organism evidence="10 11">
    <name type="scientific">Cryphonectria parasitica (strain ATCC 38755 / EP155)</name>
    <dbReference type="NCBI Taxonomy" id="660469"/>
    <lineage>
        <taxon>Eukaryota</taxon>
        <taxon>Fungi</taxon>
        <taxon>Dikarya</taxon>
        <taxon>Ascomycota</taxon>
        <taxon>Pezizomycotina</taxon>
        <taxon>Sordariomycetes</taxon>
        <taxon>Sordariomycetidae</taxon>
        <taxon>Diaporthales</taxon>
        <taxon>Cryphonectriaceae</taxon>
        <taxon>Cryphonectria-Endothia species complex</taxon>
        <taxon>Cryphonectria</taxon>
    </lineage>
</organism>
<evidence type="ECO:0000313" key="11">
    <source>
        <dbReference type="Proteomes" id="UP000803844"/>
    </source>
</evidence>
<feature type="transmembrane region" description="Helical" evidence="6">
    <location>
        <begin position="76"/>
        <end position="102"/>
    </location>
</feature>
<dbReference type="Pfam" id="PF10337">
    <property type="entry name" value="ArAE_2_N"/>
    <property type="match status" value="1"/>
</dbReference>
<feature type="domain" description="Integral membrane bound transporter" evidence="9">
    <location>
        <begin position="673"/>
        <end position="809"/>
    </location>
</feature>
<name>A0A9P5CTQ3_CRYP1</name>
<gene>
    <name evidence="10" type="ORF">M406DRAFT_245783</name>
</gene>
<feature type="compositionally biased region" description="Low complexity" evidence="5">
    <location>
        <begin position="27"/>
        <end position="39"/>
    </location>
</feature>
<feature type="transmembrane region" description="Helical" evidence="6">
    <location>
        <begin position="794"/>
        <end position="812"/>
    </location>
</feature>
<dbReference type="Pfam" id="PF10334">
    <property type="entry name" value="BRE4"/>
    <property type="match status" value="1"/>
</dbReference>
<dbReference type="OrthoDB" id="2274698at2759"/>
<evidence type="ECO:0008006" key="12">
    <source>
        <dbReference type="Google" id="ProtNLM"/>
    </source>
</evidence>
<keyword evidence="11" id="KW-1185">Reference proteome</keyword>
<dbReference type="Pfam" id="PF13515">
    <property type="entry name" value="FUSC_2"/>
    <property type="match status" value="1"/>
</dbReference>
<dbReference type="RefSeq" id="XP_040781544.1">
    <property type="nucleotide sequence ID" value="XM_040916358.1"/>
</dbReference>
<feature type="region of interest" description="Disordered" evidence="5">
    <location>
        <begin position="309"/>
        <end position="332"/>
    </location>
</feature>
<keyword evidence="4 6" id="KW-0472">Membrane</keyword>
<feature type="compositionally biased region" description="Basic and acidic residues" evidence="5">
    <location>
        <begin position="316"/>
        <end position="326"/>
    </location>
</feature>
<feature type="domain" description="Putative ER transporter 6TM N-terminal" evidence="8">
    <location>
        <begin position="78"/>
        <end position="392"/>
    </location>
</feature>
<feature type="transmembrane region" description="Helical" evidence="6">
    <location>
        <begin position="727"/>
        <end position="744"/>
    </location>
</feature>
<dbReference type="InterPro" id="IPR049453">
    <property type="entry name" value="Memb_transporter_dom"/>
</dbReference>